<reference evidence="1" key="1">
    <citation type="submission" date="2021-02" db="EMBL/GenBank/DDBJ databases">
        <title>Sulfurospirillum tamanensis sp. nov.</title>
        <authorList>
            <person name="Frolova A."/>
            <person name="Merkel A."/>
            <person name="Slobodkin A."/>
        </authorList>
    </citation>
    <scope>NUCLEOTIDE SEQUENCE</scope>
    <source>
        <strain evidence="1">T05b</strain>
    </source>
</reference>
<comment type="caution">
    <text evidence="1">The sequence shown here is derived from an EMBL/GenBank/DDBJ whole genome shotgun (WGS) entry which is preliminary data.</text>
</comment>
<keyword evidence="2" id="KW-1185">Reference proteome</keyword>
<organism evidence="1 2">
    <name type="scientific">Sulfurospirillum tamanense</name>
    <dbReference type="NCBI Taxonomy" id="2813362"/>
    <lineage>
        <taxon>Bacteria</taxon>
        <taxon>Pseudomonadati</taxon>
        <taxon>Campylobacterota</taxon>
        <taxon>Epsilonproteobacteria</taxon>
        <taxon>Campylobacterales</taxon>
        <taxon>Sulfurospirillaceae</taxon>
        <taxon>Sulfurospirillum</taxon>
    </lineage>
</organism>
<dbReference type="RefSeq" id="WP_205459692.1">
    <property type="nucleotide sequence ID" value="NZ_JAFHKK010000025.1"/>
</dbReference>
<dbReference type="EMBL" id="JAFHKK010000025">
    <property type="protein sequence ID" value="MBN2965144.1"/>
    <property type="molecule type" value="Genomic_DNA"/>
</dbReference>
<accession>A0ABS2WU01</accession>
<sequence>MNSLRATVVSVQQVGLLAQVSLEVSGQPMRALMVDIDAFAPLEKGTLVQVLFKESEVLIATPHSTVSAANAFVCPVAWVNQGELVSEVGFAFGEDEVVSMITTASLKRLDVAVGKSFMWFVKANEVTLQKVKHVR</sequence>
<evidence type="ECO:0000313" key="1">
    <source>
        <dbReference type="EMBL" id="MBN2965144.1"/>
    </source>
</evidence>
<evidence type="ECO:0000313" key="2">
    <source>
        <dbReference type="Proteomes" id="UP000703590"/>
    </source>
</evidence>
<name>A0ABS2WU01_9BACT</name>
<proteinExistence type="predicted"/>
<dbReference type="Proteomes" id="UP000703590">
    <property type="component" value="Unassembled WGS sequence"/>
</dbReference>
<reference evidence="1" key="2">
    <citation type="submission" date="2021-02" db="EMBL/GenBank/DDBJ databases">
        <authorList>
            <person name="Merkel A.Y."/>
        </authorList>
    </citation>
    <scope>NUCLEOTIDE SEQUENCE</scope>
    <source>
        <strain evidence="1">T05b</strain>
    </source>
</reference>
<dbReference type="SUPFAM" id="SSF50331">
    <property type="entry name" value="MOP-like"/>
    <property type="match status" value="2"/>
</dbReference>
<gene>
    <name evidence="1" type="ORF">JWV37_10150</name>
</gene>
<protein>
    <submittedName>
        <fullName evidence="1">Uncharacterized protein</fullName>
    </submittedName>
</protein>
<dbReference type="Gene3D" id="2.40.50.100">
    <property type="match status" value="2"/>
</dbReference>
<dbReference type="InterPro" id="IPR008995">
    <property type="entry name" value="Mo/tungstate-bd_C_term_dom"/>
</dbReference>